<feature type="compositionally biased region" description="Acidic residues" evidence="1">
    <location>
        <begin position="94"/>
        <end position="112"/>
    </location>
</feature>
<reference evidence="2 3" key="1">
    <citation type="submission" date="2017-04" db="EMBL/GenBank/DDBJ databases">
        <title>Draft genome sequence of Tuber borchii Vittad., a whitish edible truffle.</title>
        <authorList>
            <consortium name="DOE Joint Genome Institute"/>
            <person name="Murat C."/>
            <person name="Kuo A."/>
            <person name="Barry K.W."/>
            <person name="Clum A."/>
            <person name="Dockter R.B."/>
            <person name="Fauchery L."/>
            <person name="Iotti M."/>
            <person name="Kohler A."/>
            <person name="Labutti K."/>
            <person name="Lindquist E.A."/>
            <person name="Lipzen A."/>
            <person name="Ohm R.A."/>
            <person name="Wang M."/>
            <person name="Grigoriev I.V."/>
            <person name="Zambonelli A."/>
            <person name="Martin F.M."/>
        </authorList>
    </citation>
    <scope>NUCLEOTIDE SEQUENCE [LARGE SCALE GENOMIC DNA]</scope>
    <source>
        <strain evidence="2 3">Tbo3840</strain>
    </source>
</reference>
<feature type="compositionally biased region" description="Basic and acidic residues" evidence="1">
    <location>
        <begin position="618"/>
        <end position="628"/>
    </location>
</feature>
<sequence>MRVFFADTWNRKPSFLFSRVATRKDALADDDGSSQEPDGGEYYENEEYEEEDDSRDYEEGEEGEYEEEFEEDAEAAEEYEEGEDISTMPRTYAIEDDEIEEVVDEFGSEPAEDSERLSEAEMDQYDAKVEGEYEEEETEKDDTDTERIVGWKIPKASKDEDPDRSLGSTVLLPSQPTSFTNKRPASSDNLPSDPERTPVPEDRSRLSGLPRGLGSAQPTLGNSFFGARQPTEAQTTPTKTQASSSVPASPVSENNVQSGDELQTAEMNDSERPPSSPNSIIVIDHSVNGGPEDSEPFLQSEDAQEPVDLGITVEGEDVYNDAVEGARSNSQVRGFEVTEELDELPEASDLVIIEDGEDEESRDDRSTLYPMLPDSVYDRSSIAREFAREATVETVEWDGDTDALSEGVRIALEGVEGSSESGGEPLQSEDPVESNEEVELAEDLDEVEVEEKEAEEVIVGTELDSEDSDREDQSAEESAEEDEPGSIEEGVEVVEQTEEANLHEGVKLATLGINLAGRVETEECQAEELEAGVQADVEDAIDSETDIPDNISEEPVALVGLGHQYNDDDANSAQEPEEKQQNQTPGIEVVVEIDHPRQITPVSENIAAPPQSVVTPAKRQEADAKLDYRPPGSPLSDNSLVRQGLGSVVGDDIQGEDVGEAPPPAKKRIRKHRSKKRRKSGIDPLYVPSPQELEQDAAEETDSDMDQPAAKRQKSKAKSTTTTPAKSFKPSELESDLKAVEAVAAVEVTSAREKREGKVKQGDGSVVPMLTSEEAGIPLGIELRDGKVVQPPP</sequence>
<feature type="compositionally biased region" description="Acidic residues" evidence="1">
    <location>
        <begin position="132"/>
        <end position="144"/>
    </location>
</feature>
<comment type="caution">
    <text evidence="2">The sequence shown here is derived from an EMBL/GenBank/DDBJ whole genome shotgun (WGS) entry which is preliminary data.</text>
</comment>
<feature type="compositionally biased region" description="Basic and acidic residues" evidence="1">
    <location>
        <begin position="193"/>
        <end position="205"/>
    </location>
</feature>
<dbReference type="Proteomes" id="UP000244722">
    <property type="component" value="Unassembled WGS sequence"/>
</dbReference>
<evidence type="ECO:0000256" key="1">
    <source>
        <dbReference type="SAM" id="MobiDB-lite"/>
    </source>
</evidence>
<feature type="region of interest" description="Disordered" evidence="1">
    <location>
        <begin position="543"/>
        <end position="737"/>
    </location>
</feature>
<feature type="compositionally biased region" description="Acidic residues" evidence="1">
    <location>
        <begin position="463"/>
        <end position="498"/>
    </location>
</feature>
<accession>A0A2T6ZWB8</accession>
<feature type="compositionally biased region" description="Polar residues" evidence="1">
    <location>
        <begin position="231"/>
        <end position="241"/>
    </location>
</feature>
<feature type="compositionally biased region" description="Basic residues" evidence="1">
    <location>
        <begin position="665"/>
        <end position="679"/>
    </location>
</feature>
<feature type="compositionally biased region" description="Polar residues" evidence="1">
    <location>
        <begin position="253"/>
        <end position="267"/>
    </location>
</feature>
<name>A0A2T6ZWB8_TUBBO</name>
<protein>
    <submittedName>
        <fullName evidence="2">Uncharacterized protein</fullName>
    </submittedName>
</protein>
<feature type="compositionally biased region" description="Basic and acidic residues" evidence="1">
    <location>
        <begin position="113"/>
        <end position="131"/>
    </location>
</feature>
<feature type="compositionally biased region" description="Polar residues" evidence="1">
    <location>
        <begin position="166"/>
        <end position="190"/>
    </location>
</feature>
<feature type="compositionally biased region" description="Low complexity" evidence="1">
    <location>
        <begin position="242"/>
        <end position="252"/>
    </location>
</feature>
<feature type="compositionally biased region" description="Acidic residues" evidence="1">
    <location>
        <begin position="430"/>
        <end position="456"/>
    </location>
</feature>
<evidence type="ECO:0000313" key="3">
    <source>
        <dbReference type="Proteomes" id="UP000244722"/>
    </source>
</evidence>
<evidence type="ECO:0000313" key="2">
    <source>
        <dbReference type="EMBL" id="PUU79772.1"/>
    </source>
</evidence>
<feature type="region of interest" description="Disordered" evidence="1">
    <location>
        <begin position="396"/>
        <end position="500"/>
    </location>
</feature>
<organism evidence="2 3">
    <name type="scientific">Tuber borchii</name>
    <name type="common">White truffle</name>
    <dbReference type="NCBI Taxonomy" id="42251"/>
    <lineage>
        <taxon>Eukaryota</taxon>
        <taxon>Fungi</taxon>
        <taxon>Dikarya</taxon>
        <taxon>Ascomycota</taxon>
        <taxon>Pezizomycotina</taxon>
        <taxon>Pezizomycetes</taxon>
        <taxon>Pezizales</taxon>
        <taxon>Tuberaceae</taxon>
        <taxon>Tuber</taxon>
    </lineage>
</organism>
<feature type="compositionally biased region" description="Low complexity" evidence="1">
    <location>
        <begin position="413"/>
        <end position="424"/>
    </location>
</feature>
<feature type="compositionally biased region" description="Low complexity" evidence="1">
    <location>
        <begin position="718"/>
        <end position="728"/>
    </location>
</feature>
<feature type="region of interest" description="Disordered" evidence="1">
    <location>
        <begin position="346"/>
        <end position="369"/>
    </location>
</feature>
<feature type="compositionally biased region" description="Basic and acidic residues" evidence="1">
    <location>
        <begin position="750"/>
        <end position="761"/>
    </location>
</feature>
<feature type="compositionally biased region" description="Acidic residues" evidence="1">
    <location>
        <begin position="28"/>
        <end position="84"/>
    </location>
</feature>
<dbReference type="EMBL" id="NESQ01000083">
    <property type="protein sequence ID" value="PUU79772.1"/>
    <property type="molecule type" value="Genomic_DNA"/>
</dbReference>
<feature type="compositionally biased region" description="Acidic residues" evidence="1">
    <location>
        <begin position="346"/>
        <end position="361"/>
    </location>
</feature>
<proteinExistence type="predicted"/>
<feature type="region of interest" description="Disordered" evidence="1">
    <location>
        <begin position="22"/>
        <end position="304"/>
    </location>
</feature>
<feature type="compositionally biased region" description="Acidic residues" evidence="1">
    <location>
        <begin position="693"/>
        <end position="705"/>
    </location>
</feature>
<keyword evidence="3" id="KW-1185">Reference proteome</keyword>
<dbReference type="AlphaFoldDB" id="A0A2T6ZWB8"/>
<gene>
    <name evidence="2" type="ORF">B9Z19DRAFT_797793</name>
</gene>
<feature type="region of interest" description="Disordered" evidence="1">
    <location>
        <begin position="749"/>
        <end position="771"/>
    </location>
</feature>